<sequence>MQVGLVAADGGLLTSPCTPAPAERAVAKGLANHVVADPLACAKRIAGLPRQAAESTERLCGRARLTSGHADGAGAGS</sequence>
<keyword evidence="2" id="KW-1185">Reference proteome</keyword>
<protein>
    <submittedName>
        <fullName evidence="1">Uncharacterized protein</fullName>
    </submittedName>
</protein>
<dbReference type="RefSeq" id="WP_351978579.1">
    <property type="nucleotide sequence ID" value="NZ_JBEPBX010000039.1"/>
</dbReference>
<name>A0ABV1V3A7_9ACTN</name>
<dbReference type="Proteomes" id="UP001445472">
    <property type="component" value="Unassembled WGS sequence"/>
</dbReference>
<organism evidence="1 2">
    <name type="scientific">Streptomyces xantholiticus</name>
    <dbReference type="NCBI Taxonomy" id="68285"/>
    <lineage>
        <taxon>Bacteria</taxon>
        <taxon>Bacillati</taxon>
        <taxon>Actinomycetota</taxon>
        <taxon>Actinomycetes</taxon>
        <taxon>Kitasatosporales</taxon>
        <taxon>Streptomycetaceae</taxon>
        <taxon>Streptomyces</taxon>
    </lineage>
</organism>
<evidence type="ECO:0000313" key="2">
    <source>
        <dbReference type="Proteomes" id="UP001445472"/>
    </source>
</evidence>
<reference evidence="1 2" key="1">
    <citation type="submission" date="2024-06" db="EMBL/GenBank/DDBJ databases">
        <title>The Natural Products Discovery Center: Release of the First 8490 Sequenced Strains for Exploring Actinobacteria Biosynthetic Diversity.</title>
        <authorList>
            <person name="Kalkreuter E."/>
            <person name="Kautsar S.A."/>
            <person name="Yang D."/>
            <person name="Bader C.D."/>
            <person name="Teijaro C.N."/>
            <person name="Fluegel L."/>
            <person name="Davis C.M."/>
            <person name="Simpson J.R."/>
            <person name="Lauterbach L."/>
            <person name="Steele A.D."/>
            <person name="Gui C."/>
            <person name="Meng S."/>
            <person name="Li G."/>
            <person name="Viehrig K."/>
            <person name="Ye F."/>
            <person name="Su P."/>
            <person name="Kiefer A.F."/>
            <person name="Nichols A."/>
            <person name="Cepeda A.J."/>
            <person name="Yan W."/>
            <person name="Fan B."/>
            <person name="Jiang Y."/>
            <person name="Adhikari A."/>
            <person name="Zheng C.-J."/>
            <person name="Schuster L."/>
            <person name="Cowan T.M."/>
            <person name="Smanski M.J."/>
            <person name="Chevrette M.G."/>
            <person name="De Carvalho L.P.S."/>
            <person name="Shen B."/>
        </authorList>
    </citation>
    <scope>NUCLEOTIDE SEQUENCE [LARGE SCALE GENOMIC DNA]</scope>
    <source>
        <strain evidence="1 2">NPDC000837</strain>
    </source>
</reference>
<dbReference type="EMBL" id="JBEPBX010000039">
    <property type="protein sequence ID" value="MER6617511.1"/>
    <property type="molecule type" value="Genomic_DNA"/>
</dbReference>
<accession>A0ABV1V3A7</accession>
<evidence type="ECO:0000313" key="1">
    <source>
        <dbReference type="EMBL" id="MER6617511.1"/>
    </source>
</evidence>
<dbReference type="Gene3D" id="3.90.226.10">
    <property type="entry name" value="2-enoyl-CoA Hydratase, Chain A, domain 1"/>
    <property type="match status" value="1"/>
</dbReference>
<comment type="caution">
    <text evidence="1">The sequence shown here is derived from an EMBL/GenBank/DDBJ whole genome shotgun (WGS) entry which is preliminary data.</text>
</comment>
<gene>
    <name evidence="1" type="ORF">ABT276_30095</name>
</gene>
<proteinExistence type="predicted"/>